<dbReference type="Gene3D" id="2.40.160.10">
    <property type="entry name" value="Porin"/>
    <property type="match status" value="1"/>
</dbReference>
<accession>A0ABU0WA43</accession>
<evidence type="ECO:0000313" key="3">
    <source>
        <dbReference type="EMBL" id="MDQ2070866.1"/>
    </source>
</evidence>
<dbReference type="RefSeq" id="WP_306729362.1">
    <property type="nucleotide sequence ID" value="NZ_JAVDDT010000012.1"/>
</dbReference>
<evidence type="ECO:0000256" key="1">
    <source>
        <dbReference type="SAM" id="MobiDB-lite"/>
    </source>
</evidence>
<feature type="signal peptide" evidence="2">
    <location>
        <begin position="1"/>
        <end position="26"/>
    </location>
</feature>
<keyword evidence="4" id="KW-1185">Reference proteome</keyword>
<name>A0ABU0WA43_9GAMM</name>
<feature type="region of interest" description="Disordered" evidence="1">
    <location>
        <begin position="144"/>
        <end position="164"/>
    </location>
</feature>
<evidence type="ECO:0000256" key="2">
    <source>
        <dbReference type="SAM" id="SignalP"/>
    </source>
</evidence>
<dbReference type="InterPro" id="IPR023614">
    <property type="entry name" value="Porin_dom_sf"/>
</dbReference>
<dbReference type="EMBL" id="JAVDDT010000012">
    <property type="protein sequence ID" value="MDQ2070866.1"/>
    <property type="molecule type" value="Genomic_DNA"/>
</dbReference>
<keyword evidence="2" id="KW-0732">Signal</keyword>
<protein>
    <recommendedName>
        <fullName evidence="5">Outer membrane beta-barrel porin/alpha-amylase</fullName>
    </recommendedName>
</protein>
<reference evidence="3 4" key="1">
    <citation type="submission" date="2023-08" db="EMBL/GenBank/DDBJ databases">
        <title>Whole-genome sequencing of halo(alkali)philic microorganisms from hypersaline lakes.</title>
        <authorList>
            <person name="Sorokin D.Y."/>
            <person name="Abbas B."/>
            <person name="Merkel A.Y."/>
        </authorList>
    </citation>
    <scope>NUCLEOTIDE SEQUENCE [LARGE SCALE GENOMIC DNA]</scope>
    <source>
        <strain evidence="3 4">AB-CW4</strain>
    </source>
</reference>
<sequence>MYVHSKHVFGMVFFLCAFLLSPTGMAGDWVAESEFRASDADSRSFLISLDRTIGERGLAFVSLGETWINGSEQDMDTRRQSVGGMLRLDDEWRLTGYYERWGRRGDIISDRVAFILARDFDQWGFSANAGARWITLEAGAPARRDRNGAEGPPINIPVNPGDPDDGEVIAEDYDTRAINLGLRLRYRPSEEWTFAAGFTHYDYDRDPTQLAARDQVERYSASAVTLAQGFLDRSVYLDARYDLGNYRDLSVYVSRDRSAVDGRDADSIILSYLQPLSAAWDLRLEVGRTQTDGFDASHSVGIGVTWYP</sequence>
<evidence type="ECO:0000313" key="4">
    <source>
        <dbReference type="Proteomes" id="UP001239019"/>
    </source>
</evidence>
<gene>
    <name evidence="3" type="ORF">RBH19_13390</name>
</gene>
<comment type="caution">
    <text evidence="3">The sequence shown here is derived from an EMBL/GenBank/DDBJ whole genome shotgun (WGS) entry which is preliminary data.</text>
</comment>
<evidence type="ECO:0008006" key="5">
    <source>
        <dbReference type="Google" id="ProtNLM"/>
    </source>
</evidence>
<dbReference type="SUPFAM" id="SSF56935">
    <property type="entry name" value="Porins"/>
    <property type="match status" value="1"/>
</dbReference>
<organism evidence="3 4">
    <name type="scientific">Natronospira bacteriovora</name>
    <dbReference type="NCBI Taxonomy" id="3069753"/>
    <lineage>
        <taxon>Bacteria</taxon>
        <taxon>Pseudomonadati</taxon>
        <taxon>Pseudomonadota</taxon>
        <taxon>Gammaproteobacteria</taxon>
        <taxon>Natronospirales</taxon>
        <taxon>Natronospiraceae</taxon>
        <taxon>Natronospira</taxon>
    </lineage>
</organism>
<dbReference type="Proteomes" id="UP001239019">
    <property type="component" value="Unassembled WGS sequence"/>
</dbReference>
<proteinExistence type="predicted"/>
<feature type="chain" id="PRO_5046235087" description="Outer membrane beta-barrel porin/alpha-amylase" evidence="2">
    <location>
        <begin position="27"/>
        <end position="308"/>
    </location>
</feature>